<sequence length="100" mass="11156">AVIRARVNVARERQHTRFDGTATPHNAAMGVREIREHCQLDAAGEQMLEQVMTHFGLSARAHDRIRKVARTIADLEGSEGITAAHLAEAIQYRTLDRKQG</sequence>
<dbReference type="Gene3D" id="3.40.50.300">
    <property type="entry name" value="P-loop containing nucleotide triphosphate hydrolases"/>
    <property type="match status" value="1"/>
</dbReference>
<accession>W4LL22</accession>
<name>W4LL22_9BACT</name>
<evidence type="ECO:0000313" key="3">
    <source>
        <dbReference type="Proteomes" id="UP000019140"/>
    </source>
</evidence>
<keyword evidence="3" id="KW-1185">Reference proteome</keyword>
<evidence type="ECO:0000313" key="2">
    <source>
        <dbReference type="EMBL" id="ETW98051.1"/>
    </source>
</evidence>
<evidence type="ECO:0000259" key="1">
    <source>
        <dbReference type="Pfam" id="PF13335"/>
    </source>
</evidence>
<dbReference type="EMBL" id="AZHX01001985">
    <property type="protein sequence ID" value="ETW98051.1"/>
    <property type="molecule type" value="Genomic_DNA"/>
</dbReference>
<dbReference type="Pfam" id="PF13335">
    <property type="entry name" value="Mg_chelatase_C"/>
    <property type="match status" value="1"/>
</dbReference>
<dbReference type="InterPro" id="IPR027417">
    <property type="entry name" value="P-loop_NTPase"/>
</dbReference>
<dbReference type="AlphaFoldDB" id="W4LL22"/>
<dbReference type="InterPro" id="IPR025158">
    <property type="entry name" value="Mg_chelat-rel_C"/>
</dbReference>
<organism evidence="2 3">
    <name type="scientific">Candidatus Entotheonella gemina</name>
    <dbReference type="NCBI Taxonomy" id="1429439"/>
    <lineage>
        <taxon>Bacteria</taxon>
        <taxon>Pseudomonadati</taxon>
        <taxon>Nitrospinota/Tectimicrobiota group</taxon>
        <taxon>Candidatus Tectimicrobiota</taxon>
        <taxon>Candidatus Entotheonellia</taxon>
        <taxon>Candidatus Entotheonellales</taxon>
        <taxon>Candidatus Entotheonellaceae</taxon>
        <taxon>Candidatus Entotheonella</taxon>
    </lineage>
</organism>
<dbReference type="PANTHER" id="PTHR32039">
    <property type="entry name" value="MAGNESIUM-CHELATASE SUBUNIT CHLI"/>
    <property type="match status" value="1"/>
</dbReference>
<dbReference type="InterPro" id="IPR045006">
    <property type="entry name" value="CHLI-like"/>
</dbReference>
<dbReference type="HOGENOM" id="CLU_2297412_0_0_7"/>
<proteinExistence type="predicted"/>
<feature type="domain" description="Mg chelatase-related protein C-terminal" evidence="1">
    <location>
        <begin position="1"/>
        <end position="93"/>
    </location>
</feature>
<comment type="caution">
    <text evidence="2">The sequence shown here is derived from an EMBL/GenBank/DDBJ whole genome shotgun (WGS) entry which is preliminary data.</text>
</comment>
<protein>
    <recommendedName>
        <fullName evidence="1">Mg chelatase-related protein C-terminal domain-containing protein</fullName>
    </recommendedName>
</protein>
<dbReference type="Proteomes" id="UP000019140">
    <property type="component" value="Unassembled WGS sequence"/>
</dbReference>
<dbReference type="PATRIC" id="fig|1429439.4.peg.7266"/>
<dbReference type="PANTHER" id="PTHR32039:SF7">
    <property type="entry name" value="COMPETENCE PROTEIN COMM"/>
    <property type="match status" value="1"/>
</dbReference>
<gene>
    <name evidence="2" type="ORF">ETSY2_43450</name>
</gene>
<feature type="non-terminal residue" evidence="2">
    <location>
        <position position="1"/>
    </location>
</feature>
<reference evidence="2 3" key="1">
    <citation type="journal article" date="2014" name="Nature">
        <title>An environmental bacterial taxon with a large and distinct metabolic repertoire.</title>
        <authorList>
            <person name="Wilson M.C."/>
            <person name="Mori T."/>
            <person name="Ruckert C."/>
            <person name="Uria A.R."/>
            <person name="Helf M.J."/>
            <person name="Takada K."/>
            <person name="Gernert C."/>
            <person name="Steffens U.A."/>
            <person name="Heycke N."/>
            <person name="Schmitt S."/>
            <person name="Rinke C."/>
            <person name="Helfrich E.J."/>
            <person name="Brachmann A.O."/>
            <person name="Gurgui C."/>
            <person name="Wakimoto T."/>
            <person name="Kracht M."/>
            <person name="Crusemann M."/>
            <person name="Hentschel U."/>
            <person name="Abe I."/>
            <person name="Matsunaga S."/>
            <person name="Kalinowski J."/>
            <person name="Takeyama H."/>
            <person name="Piel J."/>
        </authorList>
    </citation>
    <scope>NUCLEOTIDE SEQUENCE [LARGE SCALE GENOMIC DNA]</scope>
    <source>
        <strain evidence="3">TSY2</strain>
    </source>
</reference>